<reference evidence="1 2" key="1">
    <citation type="submission" date="2020-06" db="EMBL/GenBank/DDBJ databases">
        <title>Draft genome sequence of Lactic acid bacteria from Okinawan-style tofu.</title>
        <authorList>
            <person name="Takara I."/>
            <person name="Ikematsu S."/>
        </authorList>
    </citation>
    <scope>NUCLEOTIDE SEQUENCE [LARGE SCALE GENOMIC DNA]</scope>
    <source>
        <strain evidence="2">lg38</strain>
    </source>
</reference>
<name>A0A6L2ZZC3_9LACT</name>
<gene>
    <name evidence="1" type="ORF">ikelab_22420</name>
</gene>
<accession>A0A6L2ZZC3</accession>
<sequence length="54" mass="6469">MANKLKHYLINAFEQENYRLSKSVKRKMVEQLSYTELIKKLADMADMPAVYTWE</sequence>
<evidence type="ECO:0000313" key="1">
    <source>
        <dbReference type="EMBL" id="GFO52967.1"/>
    </source>
</evidence>
<dbReference type="EMBL" id="BLXU01000024">
    <property type="protein sequence ID" value="GFO52967.1"/>
    <property type="molecule type" value="Genomic_DNA"/>
</dbReference>
<dbReference type="AlphaFoldDB" id="A0A6L2ZZC3"/>
<evidence type="ECO:0000313" key="2">
    <source>
        <dbReference type="Proteomes" id="UP000504756"/>
    </source>
</evidence>
<dbReference type="RefSeq" id="WP_017370082.1">
    <property type="nucleotide sequence ID" value="NZ_BLXU01000024.1"/>
</dbReference>
<comment type="caution">
    <text evidence="1">The sequence shown here is derived from an EMBL/GenBank/DDBJ whole genome shotgun (WGS) entry which is preliminary data.</text>
</comment>
<dbReference type="Proteomes" id="UP000504756">
    <property type="component" value="Unassembled WGS sequence"/>
</dbReference>
<organism evidence="1 2">
    <name type="scientific">Lactococcus garvieae</name>
    <dbReference type="NCBI Taxonomy" id="1363"/>
    <lineage>
        <taxon>Bacteria</taxon>
        <taxon>Bacillati</taxon>
        <taxon>Bacillota</taxon>
        <taxon>Bacilli</taxon>
        <taxon>Lactobacillales</taxon>
        <taxon>Streptococcaceae</taxon>
        <taxon>Lactococcus</taxon>
    </lineage>
</organism>
<proteinExistence type="predicted"/>
<protein>
    <submittedName>
        <fullName evidence="1">Uncharacterized protein</fullName>
    </submittedName>
</protein>